<evidence type="ECO:0000256" key="9">
    <source>
        <dbReference type="ARBA" id="ARBA00058004"/>
    </source>
</evidence>
<evidence type="ECO:0000256" key="1">
    <source>
        <dbReference type="ARBA" id="ARBA00000085"/>
    </source>
</evidence>
<dbReference type="SMART" id="SM00388">
    <property type="entry name" value="HisKA"/>
    <property type="match status" value="1"/>
</dbReference>
<dbReference type="InterPro" id="IPR036890">
    <property type="entry name" value="HATPase_C_sf"/>
</dbReference>
<dbReference type="PRINTS" id="PR00344">
    <property type="entry name" value="BCTRLSENSOR"/>
</dbReference>
<dbReference type="Pfam" id="PF02518">
    <property type="entry name" value="HATPase_c"/>
    <property type="match status" value="1"/>
</dbReference>
<dbReference type="Gene3D" id="3.30.565.10">
    <property type="entry name" value="Histidine kinase-like ATPase, C-terminal domain"/>
    <property type="match status" value="1"/>
</dbReference>
<dbReference type="SMART" id="SM00448">
    <property type="entry name" value="REC"/>
    <property type="match status" value="1"/>
</dbReference>
<dbReference type="SUPFAM" id="SSF47384">
    <property type="entry name" value="Homodimeric domain of signal transducing histidine kinase"/>
    <property type="match status" value="1"/>
</dbReference>
<evidence type="ECO:0000256" key="8">
    <source>
        <dbReference type="ARBA" id="ARBA00023026"/>
    </source>
</evidence>
<evidence type="ECO:0000256" key="13">
    <source>
        <dbReference type="SAM" id="Phobius"/>
    </source>
</evidence>
<keyword evidence="17" id="KW-1185">Reference proteome</keyword>
<proteinExistence type="predicted"/>
<evidence type="ECO:0000259" key="14">
    <source>
        <dbReference type="PROSITE" id="PS50109"/>
    </source>
</evidence>
<keyword evidence="13" id="KW-0812">Transmembrane</keyword>
<feature type="domain" description="Histidine kinase" evidence="14">
    <location>
        <begin position="167"/>
        <end position="387"/>
    </location>
</feature>
<feature type="transmembrane region" description="Helical" evidence="13">
    <location>
        <begin position="107"/>
        <end position="130"/>
    </location>
</feature>
<dbReference type="PROSITE" id="PS50110">
    <property type="entry name" value="RESPONSE_REGULATORY"/>
    <property type="match status" value="1"/>
</dbReference>
<dbReference type="CDD" id="cd17546">
    <property type="entry name" value="REC_hyHK_CKI1_RcsC-like"/>
    <property type="match status" value="1"/>
</dbReference>
<feature type="domain" description="Response regulatory" evidence="15">
    <location>
        <begin position="506"/>
        <end position="624"/>
    </location>
</feature>
<protein>
    <recommendedName>
        <fullName evidence="10">Virulence sensor protein BvgS</fullName>
        <ecNumber evidence="2">2.7.13.3</ecNumber>
    </recommendedName>
</protein>
<evidence type="ECO:0000256" key="7">
    <source>
        <dbReference type="ARBA" id="ARBA00023012"/>
    </source>
</evidence>
<comment type="caution">
    <text evidence="16">The sequence shown here is derived from an EMBL/GenBank/DDBJ whole genome shotgun (WGS) entry which is preliminary data.</text>
</comment>
<evidence type="ECO:0000256" key="10">
    <source>
        <dbReference type="ARBA" id="ARBA00070152"/>
    </source>
</evidence>
<comment type="catalytic activity">
    <reaction evidence="1">
        <text>ATP + protein L-histidine = ADP + protein N-phospho-L-histidine.</text>
        <dbReference type="EC" id="2.7.13.3"/>
    </reaction>
</comment>
<keyword evidence="13" id="KW-0472">Membrane</keyword>
<feature type="modified residue" description="4-aspartylphosphate" evidence="11">
    <location>
        <position position="555"/>
    </location>
</feature>
<reference evidence="16 17" key="1">
    <citation type="submission" date="2018-08" db="EMBL/GenBank/DDBJ databases">
        <title>Paraburkholderia sp. DHOM06 isolated from forest soil.</title>
        <authorList>
            <person name="Gao Z.-H."/>
            <person name="Qiu L.-H."/>
        </authorList>
    </citation>
    <scope>NUCLEOTIDE SEQUENCE [LARGE SCALE GENOMIC DNA]</scope>
    <source>
        <strain evidence="16 17">DHOM06</strain>
    </source>
</reference>
<dbReference type="SMART" id="SM00387">
    <property type="entry name" value="HATPase_c"/>
    <property type="match status" value="1"/>
</dbReference>
<dbReference type="PROSITE" id="PS50109">
    <property type="entry name" value="HIS_KIN"/>
    <property type="match status" value="1"/>
</dbReference>
<evidence type="ECO:0000313" key="16">
    <source>
        <dbReference type="EMBL" id="RDU96956.1"/>
    </source>
</evidence>
<feature type="region of interest" description="Disordered" evidence="12">
    <location>
        <begin position="479"/>
        <end position="498"/>
    </location>
</feature>
<dbReference type="FunFam" id="3.30.565.10:FF:000010">
    <property type="entry name" value="Sensor histidine kinase RcsC"/>
    <property type="match status" value="1"/>
</dbReference>
<dbReference type="InterPro" id="IPR036097">
    <property type="entry name" value="HisK_dim/P_sf"/>
</dbReference>
<evidence type="ECO:0000256" key="6">
    <source>
        <dbReference type="ARBA" id="ARBA00022777"/>
    </source>
</evidence>
<keyword evidence="6" id="KW-0418">Kinase</keyword>
<dbReference type="PANTHER" id="PTHR43047">
    <property type="entry name" value="TWO-COMPONENT HISTIDINE PROTEIN KINASE"/>
    <property type="match status" value="1"/>
</dbReference>
<keyword evidence="3 11" id="KW-0597">Phosphoprotein</keyword>
<dbReference type="InterPro" id="IPR003661">
    <property type="entry name" value="HisK_dim/P_dom"/>
</dbReference>
<dbReference type="Pfam" id="PF00512">
    <property type="entry name" value="HisKA"/>
    <property type="match status" value="1"/>
</dbReference>
<dbReference type="EC" id="2.7.13.3" evidence="2"/>
<dbReference type="InterPro" id="IPR005467">
    <property type="entry name" value="His_kinase_dom"/>
</dbReference>
<sequence>MCVSLRGGRSFVRYGLHSHGFAPLLACTIAIAAACLASAPRAQQGGQAAPRAAADGGGSSTLARVGDAGAPQALMADGIDAVPAARDGGMPGGHVPLTIVLGYEKRAVIGVASAAAAIAFAVIAALAWAYRRTRAARAVAVAARTEAIAAREQALAADRAKSAFVAMMSHEIRTPMNGVVGVLDLLDTMPLAGEPRRYLGIAQHSARLMLRVVDDTLDYLKIEQNALTLDAAPFDICALAAAAAELHAPLAARKGVALYLATMPHFDRQLVGDEVRVNQIVTNLLSNAIRFTERGHVLLEVRRKTVRSRPWLILSVSDTGTGISEAYRGRLFSPFTQQDSTTTRRYGGTGLGLSIVKRLVDMMDGTIDIESRVGEGTHVRVRLPIRWGGERRALPHAGPARAAVRMPISAMHVATRAALGKMGVRCVAHGRSADLDVSADPTGAVVVTAPNMPPCIVRAFDDLADAVAASLRRSNAPSGECLGGAGARGPSSSVGASRAAPRVRGSVLVIEDNDVNRDIMLRQLQALGVQAEEAADGIEGYACWQRTRPALVLLDCHMPGMDGYTLARTIRRAQAEGLPRTTIVAISANATQDDVRACRLAGMDDYLAKPITRLKLVALLEKWAEPDDADGEPARP</sequence>
<dbReference type="Pfam" id="PF00072">
    <property type="entry name" value="Response_reg"/>
    <property type="match status" value="1"/>
</dbReference>
<evidence type="ECO:0000256" key="11">
    <source>
        <dbReference type="PROSITE-ProRule" id="PRU00169"/>
    </source>
</evidence>
<name>A0A3D8JWG3_9BURK</name>
<dbReference type="InterPro" id="IPR001789">
    <property type="entry name" value="Sig_transdc_resp-reg_receiver"/>
</dbReference>
<evidence type="ECO:0000256" key="4">
    <source>
        <dbReference type="ARBA" id="ARBA00022679"/>
    </source>
</evidence>
<evidence type="ECO:0000313" key="17">
    <source>
        <dbReference type="Proteomes" id="UP000256838"/>
    </source>
</evidence>
<evidence type="ECO:0000256" key="2">
    <source>
        <dbReference type="ARBA" id="ARBA00012438"/>
    </source>
</evidence>
<keyword evidence="4" id="KW-0808">Transferase</keyword>
<dbReference type="InterPro" id="IPR003594">
    <property type="entry name" value="HATPase_dom"/>
</dbReference>
<evidence type="ECO:0000256" key="5">
    <source>
        <dbReference type="ARBA" id="ARBA00022729"/>
    </source>
</evidence>
<comment type="function">
    <text evidence="9">Member of the two-component regulatory system BvgS/BvgA. Phosphorylates BvgA via a four-step phosphorelay in response to environmental signals.</text>
</comment>
<dbReference type="Gene3D" id="3.40.50.2300">
    <property type="match status" value="1"/>
</dbReference>
<dbReference type="SUPFAM" id="SSF52172">
    <property type="entry name" value="CheY-like"/>
    <property type="match status" value="1"/>
</dbReference>
<keyword evidence="13" id="KW-1133">Transmembrane helix</keyword>
<dbReference type="Gene3D" id="1.10.287.130">
    <property type="match status" value="1"/>
</dbReference>
<dbReference type="AlphaFoldDB" id="A0A3D8JWG3"/>
<accession>A0A3D8JWG3</accession>
<organism evidence="16 17">
    <name type="scientific">Trinickia dinghuensis</name>
    <dbReference type="NCBI Taxonomy" id="2291023"/>
    <lineage>
        <taxon>Bacteria</taxon>
        <taxon>Pseudomonadati</taxon>
        <taxon>Pseudomonadota</taxon>
        <taxon>Betaproteobacteria</taxon>
        <taxon>Burkholderiales</taxon>
        <taxon>Burkholderiaceae</taxon>
        <taxon>Trinickia</taxon>
    </lineage>
</organism>
<dbReference type="CDD" id="cd16922">
    <property type="entry name" value="HATPase_EvgS-ArcB-TorS-like"/>
    <property type="match status" value="1"/>
</dbReference>
<dbReference type="InterPro" id="IPR011006">
    <property type="entry name" value="CheY-like_superfamily"/>
</dbReference>
<feature type="transmembrane region" description="Helical" evidence="13">
    <location>
        <begin position="20"/>
        <end position="39"/>
    </location>
</feature>
<dbReference type="SUPFAM" id="SSF55874">
    <property type="entry name" value="ATPase domain of HSP90 chaperone/DNA topoisomerase II/histidine kinase"/>
    <property type="match status" value="1"/>
</dbReference>
<evidence type="ECO:0000259" key="15">
    <source>
        <dbReference type="PROSITE" id="PS50110"/>
    </source>
</evidence>
<dbReference type="CDD" id="cd00082">
    <property type="entry name" value="HisKA"/>
    <property type="match status" value="1"/>
</dbReference>
<keyword evidence="5" id="KW-0732">Signal</keyword>
<dbReference type="InterPro" id="IPR004358">
    <property type="entry name" value="Sig_transdc_His_kin-like_C"/>
</dbReference>
<dbReference type="EMBL" id="QRGA01000011">
    <property type="protein sequence ID" value="RDU96956.1"/>
    <property type="molecule type" value="Genomic_DNA"/>
</dbReference>
<dbReference type="GO" id="GO:0000155">
    <property type="term" value="F:phosphorelay sensor kinase activity"/>
    <property type="evidence" value="ECO:0007669"/>
    <property type="project" value="InterPro"/>
</dbReference>
<dbReference type="Proteomes" id="UP000256838">
    <property type="component" value="Unassembled WGS sequence"/>
</dbReference>
<gene>
    <name evidence="16" type="ORF">DWV00_20050</name>
</gene>
<keyword evidence="8" id="KW-0843">Virulence</keyword>
<dbReference type="PROSITE" id="PS51257">
    <property type="entry name" value="PROKAR_LIPOPROTEIN"/>
    <property type="match status" value="1"/>
</dbReference>
<evidence type="ECO:0000256" key="3">
    <source>
        <dbReference type="ARBA" id="ARBA00022553"/>
    </source>
</evidence>
<evidence type="ECO:0000256" key="12">
    <source>
        <dbReference type="SAM" id="MobiDB-lite"/>
    </source>
</evidence>
<keyword evidence="7" id="KW-0902">Two-component regulatory system</keyword>
<dbReference type="OrthoDB" id="9796305at2"/>